<keyword evidence="11" id="KW-1185">Reference proteome</keyword>
<keyword evidence="7 9" id="KW-0472">Membrane</keyword>
<keyword evidence="5 9" id="KW-1133">Transmembrane helix</keyword>
<dbReference type="STRING" id="425264.A0A3G2S627"/>
<dbReference type="GO" id="GO:0051082">
    <property type="term" value="F:unfolded protein binding"/>
    <property type="evidence" value="ECO:0007669"/>
    <property type="project" value="TreeGrafter"/>
</dbReference>
<dbReference type="AlphaFoldDB" id="A0A3G2S627"/>
<dbReference type="GO" id="GO:0033617">
    <property type="term" value="P:mitochondrial respiratory chain complex IV assembly"/>
    <property type="evidence" value="ECO:0007669"/>
    <property type="project" value="InterPro"/>
</dbReference>
<accession>A0A3G2S627</accession>
<dbReference type="VEuPathDB" id="FungiDB:DNF11_1628"/>
<evidence type="ECO:0000256" key="9">
    <source>
        <dbReference type="SAM" id="Phobius"/>
    </source>
</evidence>
<comment type="subcellular location">
    <subcellularLocation>
        <location evidence="1">Membrane</location>
        <topology evidence="1">Single-pass membrane protein</topology>
    </subcellularLocation>
    <subcellularLocation>
        <location evidence="2">Mitochondrion membrane</location>
    </subcellularLocation>
</comment>
<evidence type="ECO:0000256" key="8">
    <source>
        <dbReference type="ARBA" id="ARBA00038077"/>
    </source>
</evidence>
<evidence type="ECO:0000313" key="11">
    <source>
        <dbReference type="Proteomes" id="UP000269793"/>
    </source>
</evidence>
<evidence type="ECO:0000256" key="3">
    <source>
        <dbReference type="ARBA" id="ARBA00022692"/>
    </source>
</evidence>
<evidence type="ECO:0008006" key="12">
    <source>
        <dbReference type="Google" id="ProtNLM"/>
    </source>
</evidence>
<keyword evidence="4" id="KW-0809">Transit peptide</keyword>
<protein>
    <recommendedName>
        <fullName evidence="12">Protein PET100, mitochondrial</fullName>
    </recommendedName>
</protein>
<evidence type="ECO:0000256" key="2">
    <source>
        <dbReference type="ARBA" id="ARBA00004325"/>
    </source>
</evidence>
<dbReference type="InterPro" id="IPR018625">
    <property type="entry name" value="Pet100"/>
</dbReference>
<comment type="similarity">
    <text evidence="8">Belongs to the PET100 family.</text>
</comment>
<organism evidence="10 11">
    <name type="scientific">Malassezia restricta (strain ATCC 96810 / NBRC 103918 / CBS 7877)</name>
    <name type="common">Seborrheic dermatitis infection agent</name>
    <dbReference type="NCBI Taxonomy" id="425264"/>
    <lineage>
        <taxon>Eukaryota</taxon>
        <taxon>Fungi</taxon>
        <taxon>Dikarya</taxon>
        <taxon>Basidiomycota</taxon>
        <taxon>Ustilaginomycotina</taxon>
        <taxon>Malasseziomycetes</taxon>
        <taxon>Malasseziales</taxon>
        <taxon>Malasseziaceae</taxon>
        <taxon>Malassezia</taxon>
    </lineage>
</organism>
<name>A0A3G2S627_MALR7</name>
<evidence type="ECO:0000256" key="1">
    <source>
        <dbReference type="ARBA" id="ARBA00004167"/>
    </source>
</evidence>
<dbReference type="Proteomes" id="UP000269793">
    <property type="component" value="Chromosome III"/>
</dbReference>
<evidence type="ECO:0000313" key="10">
    <source>
        <dbReference type="EMBL" id="AYO42578.1"/>
    </source>
</evidence>
<keyword evidence="6" id="KW-0496">Mitochondrion</keyword>
<dbReference type="Pfam" id="PF09803">
    <property type="entry name" value="Pet100"/>
    <property type="match status" value="1"/>
</dbReference>
<reference evidence="10 11" key="1">
    <citation type="submission" date="2018-10" db="EMBL/GenBank/DDBJ databases">
        <title>Complete genome sequence of Malassezia restricta CBS 7877.</title>
        <authorList>
            <person name="Morand S.C."/>
            <person name="Bertignac M."/>
            <person name="Iltis A."/>
            <person name="Kolder I."/>
            <person name="Pirovano W."/>
            <person name="Jourdain R."/>
            <person name="Clavaud C."/>
        </authorList>
    </citation>
    <scope>NUCLEOTIDE SEQUENCE [LARGE SCALE GENOMIC DNA]</scope>
    <source>
        <strain evidence="10 11">CBS 7877</strain>
    </source>
</reference>
<dbReference type="OrthoDB" id="18175at2759"/>
<evidence type="ECO:0000256" key="5">
    <source>
        <dbReference type="ARBA" id="ARBA00022989"/>
    </source>
</evidence>
<dbReference type="EMBL" id="CP033150">
    <property type="protein sequence ID" value="AYO42578.1"/>
    <property type="molecule type" value="Genomic_DNA"/>
</dbReference>
<evidence type="ECO:0000256" key="6">
    <source>
        <dbReference type="ARBA" id="ARBA00023128"/>
    </source>
</evidence>
<evidence type="ECO:0000256" key="4">
    <source>
        <dbReference type="ARBA" id="ARBA00022946"/>
    </source>
</evidence>
<keyword evidence="3 9" id="KW-0812">Transmembrane</keyword>
<proteinExistence type="inferred from homology"/>
<dbReference type="GO" id="GO:0005743">
    <property type="term" value="C:mitochondrial inner membrane"/>
    <property type="evidence" value="ECO:0007669"/>
    <property type="project" value="TreeGrafter"/>
</dbReference>
<dbReference type="PANTHER" id="PTHR33968:SF1">
    <property type="entry name" value="PROTEIN PET100 HOMOLOG, MITOCHONDRIAL"/>
    <property type="match status" value="1"/>
</dbReference>
<feature type="transmembrane region" description="Helical" evidence="9">
    <location>
        <begin position="12"/>
        <end position="31"/>
    </location>
</feature>
<evidence type="ECO:0000256" key="7">
    <source>
        <dbReference type="ARBA" id="ARBA00023136"/>
    </source>
</evidence>
<dbReference type="PANTHER" id="PTHR33968">
    <property type="entry name" value="PROTEIN PET100 HOMOLOG, MITOCHONDRIAL"/>
    <property type="match status" value="1"/>
</dbReference>
<gene>
    <name evidence="10" type="ORF">DNF11_1628</name>
</gene>
<sequence length="93" mass="10837">MAGPALEVFRFGMYLMFPLGFMLYFGDPNWYEKYVLPSRGRFMPPETDFKQPHTKEELQQLLQAKREQASVAHDPAAVGLVSHFQKVDKERMI</sequence>